<feature type="transmembrane region" description="Helical" evidence="7">
    <location>
        <begin position="193"/>
        <end position="212"/>
    </location>
</feature>
<dbReference type="Pfam" id="PF02077">
    <property type="entry name" value="SURF4"/>
    <property type="match status" value="1"/>
</dbReference>
<dbReference type="AlphaFoldDB" id="A0A0V1Q4S9"/>
<feature type="transmembrane region" description="Helical" evidence="7">
    <location>
        <begin position="97"/>
        <end position="121"/>
    </location>
</feature>
<evidence type="ECO:0000256" key="1">
    <source>
        <dbReference type="ARBA" id="ARBA00004141"/>
    </source>
</evidence>
<keyword evidence="9" id="KW-1185">Reference proteome</keyword>
<keyword evidence="3 7" id="KW-0812">Transmembrane</keyword>
<name>A0A0V1Q4S9_9ASCO</name>
<comment type="similarity">
    <text evidence="2">Belongs to the SURF4 family.</text>
</comment>
<feature type="compositionally biased region" description="Polar residues" evidence="6">
    <location>
        <begin position="1"/>
        <end position="13"/>
    </location>
</feature>
<comment type="subcellular location">
    <subcellularLocation>
        <location evidence="1">Membrane</location>
        <topology evidence="1">Multi-pass membrane protein</topology>
    </subcellularLocation>
</comment>
<evidence type="ECO:0000313" key="9">
    <source>
        <dbReference type="Proteomes" id="UP000054251"/>
    </source>
</evidence>
<feature type="transmembrane region" description="Helical" evidence="7">
    <location>
        <begin position="218"/>
        <end position="236"/>
    </location>
</feature>
<dbReference type="RefSeq" id="XP_015469636.1">
    <property type="nucleotide sequence ID" value="XM_015609503.1"/>
</dbReference>
<feature type="transmembrane region" description="Helical" evidence="7">
    <location>
        <begin position="128"/>
        <end position="147"/>
    </location>
</feature>
<evidence type="ECO:0000256" key="2">
    <source>
        <dbReference type="ARBA" id="ARBA00006945"/>
    </source>
</evidence>
<evidence type="ECO:0000256" key="5">
    <source>
        <dbReference type="ARBA" id="ARBA00023136"/>
    </source>
</evidence>
<organism evidence="8 9">
    <name type="scientific">Debaryomyces fabryi</name>
    <dbReference type="NCBI Taxonomy" id="58627"/>
    <lineage>
        <taxon>Eukaryota</taxon>
        <taxon>Fungi</taxon>
        <taxon>Dikarya</taxon>
        <taxon>Ascomycota</taxon>
        <taxon>Saccharomycotina</taxon>
        <taxon>Pichiomycetes</taxon>
        <taxon>Debaryomycetaceae</taxon>
        <taxon>Debaryomyces</taxon>
    </lineage>
</organism>
<evidence type="ECO:0000256" key="3">
    <source>
        <dbReference type="ARBA" id="ARBA00022692"/>
    </source>
</evidence>
<dbReference type="EMBL" id="LMYN01000008">
    <property type="protein sequence ID" value="KSA03534.1"/>
    <property type="molecule type" value="Genomic_DNA"/>
</dbReference>
<reference evidence="8 9" key="1">
    <citation type="submission" date="2015-11" db="EMBL/GenBank/DDBJ databases">
        <title>The genome of Debaryomyces fabryi.</title>
        <authorList>
            <person name="Tafer H."/>
            <person name="Lopandic K."/>
        </authorList>
    </citation>
    <scope>NUCLEOTIDE SEQUENCE [LARGE SCALE GENOMIC DNA]</scope>
    <source>
        <strain evidence="8 9">CBS 789</strain>
    </source>
</reference>
<evidence type="ECO:0000256" key="7">
    <source>
        <dbReference type="SAM" id="Phobius"/>
    </source>
</evidence>
<evidence type="ECO:0000313" key="8">
    <source>
        <dbReference type="EMBL" id="KSA03534.1"/>
    </source>
</evidence>
<gene>
    <name evidence="8" type="ORF">AC631_00673</name>
</gene>
<evidence type="ECO:0000256" key="4">
    <source>
        <dbReference type="ARBA" id="ARBA00022989"/>
    </source>
</evidence>
<proteinExistence type="inferred from homology"/>
<keyword evidence="4 7" id="KW-1133">Transmembrane helix</keyword>
<evidence type="ECO:0008006" key="10">
    <source>
        <dbReference type="Google" id="ProtNLM"/>
    </source>
</evidence>
<dbReference type="GO" id="GO:0016020">
    <property type="term" value="C:membrane"/>
    <property type="evidence" value="ECO:0007669"/>
    <property type="project" value="UniProtKB-SubCell"/>
</dbReference>
<comment type="caution">
    <text evidence="8">The sequence shown here is derived from an EMBL/GenBank/DDBJ whole genome shotgun (WGS) entry which is preliminary data.</text>
</comment>
<sequence length="308" mass="34709">MSYRGANQFNNQFRGPIGGGQPQANIGPVSNSKSALDQFEDFSKKVEDLIDEYTAPLKPYVPSIGRAFIVATFYEDSLRIMTQWSEQVYYLYNYRHLWRWFTVVFLISNVLVMLSASTLLVLRKKPEVATVALVCIVALQGLAYGLIFDGQFILRNLSVVGGLILAFSDTLVRDKRSLSMPGLPMINNQDNKKYFLLAGRLLLVLLFLGFVFSASWSFTRLVIILSGFVSCGSIIVGYKTKFAAFILTVLLFGYNVFVNQFWQYGSHDSTRDFLKYEFFQTLSIVGGLMIIVNAGAGELSLDEKKKIY</sequence>
<dbReference type="Proteomes" id="UP000054251">
    <property type="component" value="Unassembled WGS sequence"/>
</dbReference>
<dbReference type="InterPro" id="IPR002995">
    <property type="entry name" value="Surf4"/>
</dbReference>
<feature type="transmembrane region" description="Helical" evidence="7">
    <location>
        <begin position="282"/>
        <end position="301"/>
    </location>
</feature>
<keyword evidence="5 7" id="KW-0472">Membrane</keyword>
<dbReference type="GeneID" id="26837682"/>
<feature type="transmembrane region" description="Helical" evidence="7">
    <location>
        <begin position="243"/>
        <end position="262"/>
    </location>
</feature>
<feature type="region of interest" description="Disordered" evidence="6">
    <location>
        <begin position="1"/>
        <end position="24"/>
    </location>
</feature>
<accession>A0A0V1Q4S9</accession>
<evidence type="ECO:0000256" key="6">
    <source>
        <dbReference type="SAM" id="MobiDB-lite"/>
    </source>
</evidence>
<protein>
    <recommendedName>
        <fullName evidence="10">ER-derived vesicles protein ERV29</fullName>
    </recommendedName>
</protein>
<dbReference type="OrthoDB" id="7859621at2759"/>